<dbReference type="GO" id="GO:0016020">
    <property type="term" value="C:membrane"/>
    <property type="evidence" value="ECO:0007669"/>
    <property type="project" value="UniProtKB-SubCell"/>
</dbReference>
<dbReference type="InterPro" id="IPR011701">
    <property type="entry name" value="MFS"/>
</dbReference>
<feature type="transmembrane region" description="Helical" evidence="6">
    <location>
        <begin position="284"/>
        <end position="306"/>
    </location>
</feature>
<evidence type="ECO:0000313" key="8">
    <source>
        <dbReference type="Proteomes" id="UP000016930"/>
    </source>
</evidence>
<evidence type="ECO:0000256" key="5">
    <source>
        <dbReference type="SAM" id="MobiDB-lite"/>
    </source>
</evidence>
<evidence type="ECO:0000256" key="1">
    <source>
        <dbReference type="ARBA" id="ARBA00004141"/>
    </source>
</evidence>
<gene>
    <name evidence="7" type="ORF">CERSUDRAFT_113459</name>
</gene>
<dbReference type="Pfam" id="PF07690">
    <property type="entry name" value="MFS_1"/>
    <property type="match status" value="1"/>
</dbReference>
<dbReference type="Gene3D" id="1.20.1250.20">
    <property type="entry name" value="MFS general substrate transporter like domains"/>
    <property type="match status" value="1"/>
</dbReference>
<dbReference type="EMBL" id="KB445795">
    <property type="protein sequence ID" value="EMD38290.1"/>
    <property type="molecule type" value="Genomic_DNA"/>
</dbReference>
<feature type="region of interest" description="Disordered" evidence="5">
    <location>
        <begin position="1"/>
        <end position="23"/>
    </location>
</feature>
<evidence type="ECO:0000313" key="7">
    <source>
        <dbReference type="EMBL" id="EMD38290.1"/>
    </source>
</evidence>
<keyword evidence="4 6" id="KW-0472">Membrane</keyword>
<sequence length="588" mass="63781">MSPLTLSGSPTLHSATSTAISGAPHLTDRLHNVGLEPDHNGLDIQRTQNEREPLLRHEHSEESSDAIDWSSRPRWRSPSPVWVLALVGLAAISTSAAIAPRLEVYTKTMCQVHGHGDARDTESCMSDPSVQASVAQLLTVISSTTGLISALTTGWWAALSDRYGRVRILSLNVAGVIISDIGFLIVAHSWSRIPGGYWMYAVAPLIEGFFGSEDSLDIDIGRFADALCYQGMSLASALAQAYISDCTPPGSRSRIFSMLLGLLFGGMGLGPVLSGFFIRATHNLFLVFYATASFDVLLAMVVWFVMPESLSAARMEESRRHHTEQTEERPAEKGLVHAVNDRLRRMFSFLEPLLVLLPKKSEIAENNISRRDWSLTILAGAYASATLVSGSLNQQFQYATYTFRWTAENLSYFLGVIFVARAMYLTLILPAILRYLSASPAPSQSSTEDLVDGQLAQDKAPFVDLLLSRVAMMVDVVSYLFLPLASTGVLFTALSVCAAIGTTFAPTTQSLALEIYARQGGTDTGKVLGAFSVLSAISSHIVGPAVFGLAYMKTVATFPGAIFYICCACLMTTLSLLLFVRLPKPLVQ</sequence>
<comment type="subcellular location">
    <subcellularLocation>
        <location evidence="1">Membrane</location>
        <topology evidence="1">Multi-pass membrane protein</topology>
    </subcellularLocation>
</comment>
<dbReference type="AlphaFoldDB" id="M2R196"/>
<feature type="transmembrane region" description="Helical" evidence="6">
    <location>
        <begin position="412"/>
        <end position="436"/>
    </location>
</feature>
<dbReference type="Proteomes" id="UP000016930">
    <property type="component" value="Unassembled WGS sequence"/>
</dbReference>
<keyword evidence="2 6" id="KW-0812">Transmembrane</keyword>
<accession>M2R196</accession>
<feature type="compositionally biased region" description="Basic and acidic residues" evidence="5">
    <location>
        <begin position="53"/>
        <end position="62"/>
    </location>
</feature>
<keyword evidence="8" id="KW-1185">Reference proteome</keyword>
<evidence type="ECO:0000256" key="6">
    <source>
        <dbReference type="SAM" id="Phobius"/>
    </source>
</evidence>
<feature type="transmembrane region" description="Helical" evidence="6">
    <location>
        <begin position="81"/>
        <end position="99"/>
    </location>
</feature>
<evidence type="ECO:0008006" key="9">
    <source>
        <dbReference type="Google" id="ProtNLM"/>
    </source>
</evidence>
<dbReference type="PANTHER" id="PTHR23507:SF1">
    <property type="entry name" value="FI18259P1-RELATED"/>
    <property type="match status" value="1"/>
</dbReference>
<feature type="compositionally biased region" description="Polar residues" evidence="5">
    <location>
        <begin position="1"/>
        <end position="20"/>
    </location>
</feature>
<evidence type="ECO:0000256" key="2">
    <source>
        <dbReference type="ARBA" id="ARBA00022692"/>
    </source>
</evidence>
<organism evidence="7 8">
    <name type="scientific">Ceriporiopsis subvermispora (strain B)</name>
    <name type="common">White-rot fungus</name>
    <name type="synonym">Gelatoporia subvermispora</name>
    <dbReference type="NCBI Taxonomy" id="914234"/>
    <lineage>
        <taxon>Eukaryota</taxon>
        <taxon>Fungi</taxon>
        <taxon>Dikarya</taxon>
        <taxon>Basidiomycota</taxon>
        <taxon>Agaricomycotina</taxon>
        <taxon>Agaricomycetes</taxon>
        <taxon>Polyporales</taxon>
        <taxon>Gelatoporiaceae</taxon>
        <taxon>Gelatoporia</taxon>
    </lineage>
</organism>
<feature type="transmembrane region" description="Helical" evidence="6">
    <location>
        <begin position="135"/>
        <end position="157"/>
    </location>
</feature>
<keyword evidence="3 6" id="KW-1133">Transmembrane helix</keyword>
<dbReference type="PANTHER" id="PTHR23507">
    <property type="entry name" value="ZGC:174356"/>
    <property type="match status" value="1"/>
</dbReference>
<reference evidence="7 8" key="1">
    <citation type="journal article" date="2012" name="Proc. Natl. Acad. Sci. U.S.A.">
        <title>Comparative genomics of Ceriporiopsis subvermispora and Phanerochaete chrysosporium provide insight into selective ligninolysis.</title>
        <authorList>
            <person name="Fernandez-Fueyo E."/>
            <person name="Ruiz-Duenas F.J."/>
            <person name="Ferreira P."/>
            <person name="Floudas D."/>
            <person name="Hibbett D.S."/>
            <person name="Canessa P."/>
            <person name="Larrondo L.F."/>
            <person name="James T.Y."/>
            <person name="Seelenfreund D."/>
            <person name="Lobos S."/>
            <person name="Polanco R."/>
            <person name="Tello M."/>
            <person name="Honda Y."/>
            <person name="Watanabe T."/>
            <person name="Watanabe T."/>
            <person name="Ryu J.S."/>
            <person name="Kubicek C.P."/>
            <person name="Schmoll M."/>
            <person name="Gaskell J."/>
            <person name="Hammel K.E."/>
            <person name="St John F.J."/>
            <person name="Vanden Wymelenberg A."/>
            <person name="Sabat G."/>
            <person name="Splinter BonDurant S."/>
            <person name="Syed K."/>
            <person name="Yadav J.S."/>
            <person name="Doddapaneni H."/>
            <person name="Subramanian V."/>
            <person name="Lavin J.L."/>
            <person name="Oguiza J.A."/>
            <person name="Perez G."/>
            <person name="Pisabarro A.G."/>
            <person name="Ramirez L."/>
            <person name="Santoyo F."/>
            <person name="Master E."/>
            <person name="Coutinho P.M."/>
            <person name="Henrissat B."/>
            <person name="Lombard V."/>
            <person name="Magnuson J.K."/>
            <person name="Kuees U."/>
            <person name="Hori C."/>
            <person name="Igarashi K."/>
            <person name="Samejima M."/>
            <person name="Held B.W."/>
            <person name="Barry K.W."/>
            <person name="LaButti K.M."/>
            <person name="Lapidus A."/>
            <person name="Lindquist E.A."/>
            <person name="Lucas S.M."/>
            <person name="Riley R."/>
            <person name="Salamov A.A."/>
            <person name="Hoffmeister D."/>
            <person name="Schwenk D."/>
            <person name="Hadar Y."/>
            <person name="Yarden O."/>
            <person name="de Vries R.P."/>
            <person name="Wiebenga A."/>
            <person name="Stenlid J."/>
            <person name="Eastwood D."/>
            <person name="Grigoriev I.V."/>
            <person name="Berka R.M."/>
            <person name="Blanchette R.A."/>
            <person name="Kersten P."/>
            <person name="Martinez A.T."/>
            <person name="Vicuna R."/>
            <person name="Cullen D."/>
        </authorList>
    </citation>
    <scope>NUCLEOTIDE SEQUENCE [LARGE SCALE GENOMIC DNA]</scope>
    <source>
        <strain evidence="7 8">B</strain>
    </source>
</reference>
<dbReference type="InterPro" id="IPR036259">
    <property type="entry name" value="MFS_trans_sf"/>
</dbReference>
<feature type="transmembrane region" description="Helical" evidence="6">
    <location>
        <begin position="255"/>
        <end position="278"/>
    </location>
</feature>
<evidence type="ECO:0000256" key="3">
    <source>
        <dbReference type="ARBA" id="ARBA00022989"/>
    </source>
</evidence>
<dbReference type="HOGENOM" id="CLU_017517_1_0_1"/>
<dbReference type="SUPFAM" id="SSF103473">
    <property type="entry name" value="MFS general substrate transporter"/>
    <property type="match status" value="1"/>
</dbReference>
<feature type="transmembrane region" description="Helical" evidence="6">
    <location>
        <begin position="169"/>
        <end position="190"/>
    </location>
</feature>
<proteinExistence type="predicted"/>
<feature type="transmembrane region" description="Helical" evidence="6">
    <location>
        <begin position="373"/>
        <end position="392"/>
    </location>
</feature>
<dbReference type="GO" id="GO:0022857">
    <property type="term" value="F:transmembrane transporter activity"/>
    <property type="evidence" value="ECO:0007669"/>
    <property type="project" value="InterPro"/>
</dbReference>
<protein>
    <recommendedName>
        <fullName evidence="9">Major facilitator superfamily (MFS) profile domain-containing protein</fullName>
    </recommendedName>
</protein>
<feature type="transmembrane region" description="Helical" evidence="6">
    <location>
        <begin position="527"/>
        <end position="549"/>
    </location>
</feature>
<name>M2R196_CERS8</name>
<feature type="transmembrane region" description="Helical" evidence="6">
    <location>
        <begin position="561"/>
        <end position="580"/>
    </location>
</feature>
<feature type="region of interest" description="Disordered" evidence="5">
    <location>
        <begin position="53"/>
        <end position="75"/>
    </location>
</feature>
<dbReference type="OrthoDB" id="3026777at2759"/>
<evidence type="ECO:0000256" key="4">
    <source>
        <dbReference type="ARBA" id="ARBA00023136"/>
    </source>
</evidence>